<dbReference type="EMBL" id="CACVKT020002563">
    <property type="protein sequence ID" value="CAC5378334.1"/>
    <property type="molecule type" value="Genomic_DNA"/>
</dbReference>
<proteinExistence type="predicted"/>
<accession>A0A6J8B5P8</accession>
<protein>
    <submittedName>
        <fullName evidence="1">Uncharacterized protein</fullName>
    </submittedName>
</protein>
<keyword evidence="2" id="KW-1185">Reference proteome</keyword>
<evidence type="ECO:0000313" key="1">
    <source>
        <dbReference type="EMBL" id="CAC5378334.1"/>
    </source>
</evidence>
<name>A0A6J8B5P8_MYTCO</name>
<organism evidence="1 2">
    <name type="scientific">Mytilus coruscus</name>
    <name type="common">Sea mussel</name>
    <dbReference type="NCBI Taxonomy" id="42192"/>
    <lineage>
        <taxon>Eukaryota</taxon>
        <taxon>Metazoa</taxon>
        <taxon>Spiralia</taxon>
        <taxon>Lophotrochozoa</taxon>
        <taxon>Mollusca</taxon>
        <taxon>Bivalvia</taxon>
        <taxon>Autobranchia</taxon>
        <taxon>Pteriomorphia</taxon>
        <taxon>Mytilida</taxon>
        <taxon>Mytiloidea</taxon>
        <taxon>Mytilidae</taxon>
        <taxon>Mytilinae</taxon>
        <taxon>Mytilus</taxon>
    </lineage>
</organism>
<sequence>MPKGRIQLAERLYQAGVSEQMIMDRACHKSEKAVRTYKRPDDSSVKDNCTTSILIMELVNKYWEISQHSTVDNQKEIKRLGKDPHNDDNHKEIYRLGKLPHKIVNQKNKSIDWGNFPTKMLTKKSVDWENITTKMITKKISVDWGNIPTDIITKISS</sequence>
<gene>
    <name evidence="1" type="ORF">MCOR_14545</name>
</gene>
<reference evidence="1 2" key="1">
    <citation type="submission" date="2020-06" db="EMBL/GenBank/DDBJ databases">
        <authorList>
            <person name="Li R."/>
            <person name="Bekaert M."/>
        </authorList>
    </citation>
    <scope>NUCLEOTIDE SEQUENCE [LARGE SCALE GENOMIC DNA]</scope>
    <source>
        <strain evidence="2">wild</strain>
    </source>
</reference>
<dbReference type="AlphaFoldDB" id="A0A6J8B5P8"/>
<dbReference type="Proteomes" id="UP000507470">
    <property type="component" value="Unassembled WGS sequence"/>
</dbReference>
<evidence type="ECO:0000313" key="2">
    <source>
        <dbReference type="Proteomes" id="UP000507470"/>
    </source>
</evidence>